<comment type="similarity">
    <text evidence="1">Belongs to the mTERF family.</text>
</comment>
<protein>
    <recommendedName>
        <fullName evidence="2">non-specific serine/threonine protein kinase</fullName>
        <ecNumber evidence="2">2.7.11.1</ecNumber>
    </recommendedName>
</protein>
<dbReference type="Gene3D" id="3.30.450.20">
    <property type="entry name" value="PAS domain"/>
    <property type="match status" value="1"/>
</dbReference>
<dbReference type="Pfam" id="PF00069">
    <property type="entry name" value="Pkinase"/>
    <property type="match status" value="1"/>
</dbReference>
<evidence type="ECO:0000313" key="15">
    <source>
        <dbReference type="Proteomes" id="UP000516260"/>
    </source>
</evidence>
<feature type="domain" description="Protein kinase" evidence="13">
    <location>
        <begin position="748"/>
        <end position="1000"/>
    </location>
</feature>
<feature type="compositionally biased region" description="Acidic residues" evidence="12">
    <location>
        <begin position="1397"/>
        <end position="1414"/>
    </location>
</feature>
<dbReference type="InterPro" id="IPR017441">
    <property type="entry name" value="Protein_kinase_ATP_BS"/>
</dbReference>
<keyword evidence="5 11" id="KW-0547">Nucleotide-binding</keyword>
<dbReference type="InterPro" id="IPR011009">
    <property type="entry name" value="Kinase-like_dom_sf"/>
</dbReference>
<dbReference type="GO" id="GO:0005829">
    <property type="term" value="C:cytosol"/>
    <property type="evidence" value="ECO:0007669"/>
    <property type="project" value="TreeGrafter"/>
</dbReference>
<proteinExistence type="inferred from homology"/>
<evidence type="ECO:0000256" key="9">
    <source>
        <dbReference type="ARBA" id="ARBA00047899"/>
    </source>
</evidence>
<evidence type="ECO:0000256" key="4">
    <source>
        <dbReference type="ARBA" id="ARBA00022679"/>
    </source>
</evidence>
<dbReference type="EMBL" id="SWLE01000007">
    <property type="protein sequence ID" value="TNM97738.1"/>
    <property type="molecule type" value="Genomic_DNA"/>
</dbReference>
<evidence type="ECO:0000256" key="3">
    <source>
        <dbReference type="ARBA" id="ARBA00022527"/>
    </source>
</evidence>
<reference evidence="14 15" key="1">
    <citation type="submission" date="2019-04" db="EMBL/GenBank/DDBJ databases">
        <title>The sequence and de novo assembly of Takifugu bimaculatus genome using PacBio and Hi-C technologies.</title>
        <authorList>
            <person name="Xu P."/>
            <person name="Liu B."/>
            <person name="Zhou Z."/>
        </authorList>
    </citation>
    <scope>NUCLEOTIDE SEQUENCE [LARGE SCALE GENOMIC DNA]</scope>
    <source>
        <strain evidence="14">TB-2018</strain>
        <tissue evidence="14">Muscle</tissue>
    </source>
</reference>
<dbReference type="SMART" id="SM00733">
    <property type="entry name" value="Mterf"/>
    <property type="match status" value="4"/>
</dbReference>
<dbReference type="GO" id="GO:0045719">
    <property type="term" value="P:negative regulation of glycogen biosynthetic process"/>
    <property type="evidence" value="ECO:0007669"/>
    <property type="project" value="TreeGrafter"/>
</dbReference>
<dbReference type="GO" id="GO:0004674">
    <property type="term" value="F:protein serine/threonine kinase activity"/>
    <property type="evidence" value="ECO:0007669"/>
    <property type="project" value="UniProtKB-KW"/>
</dbReference>
<dbReference type="SUPFAM" id="SSF56112">
    <property type="entry name" value="Protein kinase-like (PK-like)"/>
    <property type="match status" value="1"/>
</dbReference>
<feature type="binding site" evidence="11">
    <location>
        <position position="777"/>
    </location>
    <ligand>
        <name>ATP</name>
        <dbReference type="ChEBI" id="CHEBI:30616"/>
    </ligand>
</feature>
<sequence length="1428" mass="159250">MSLSSEFYFGGHGNRGDTICVVPDLSKDLTENDFDLNKSYPCTQKPLYKKNLLALQRRYYPCSSKVSADCLPRLSTASEMEESLFSQLFSGDFSLSLPPAALNPNKAILTVNHKTREIASANEQAQKLFDCTPNGLIGMKLSCLFKKTCQVLEEALEEIFPLEDGSVTAVTGKVVDVVTSSGEVPVSVCTYRQPHDQDHWILLIESVERVPACLTFSQDGSILTCDLVFAHLLGYHHPADLKGRFIKELMPSLKISFHNHALPKLLRLQKVCGKNRSGASVPLCIKLQGAVVCGKFQHEDSKPEPLEQQLDKEATSVKEDNNVPSSGPLLEYSGRVWAFVPLSGLLLLHPNGSICSIHDLHALSMFGYNKDELLQKSVTFLMPGFYECMTDSAKKAMSFTESQAVSGISKKSEPSSLVAGDMATVHHAVLKRSSSGRGRIFTGTSTRLEKQGSALSTLSPPTVTSTRVVIPNDTAELMKEAGQVALCSSDVSSTENTQALLKTFAWVEAPGENTFCTVTSPPEHKHQLGCKAAGSDQPLINVIPTMAELVTRAMAELDLNSSIEILSSGMHDNNDQRIMISCDTAELLRTPAPCAVGSGQQAEAADDVSIAVEARESSSGEQVKKDEDQQGQWAAIPATSTPKKQNALDIPQILEGTFKGSGYHRDGTKVDLQWDTCRAVLPDGSSMFCVWMSTCGQQGTLFQTHDSLYNQSGASQGEIFDASHGEQLRSTMDLEQTRACDGQFREEYQPVKAVGKGAFGFVWKAVRCSDGQDVIVKFINKARIVSDCWVDDPVLGRVSQEIAILTRVQHHNIVKVLEVFENGSYFQMVMEKHGEGLDLFEFIDMHPSLDEPLASYIFRQLVAAVFYLRTKNILHRDIKDENIIIDKCFHIRLIDFGSAAMMGPKKLFYNFCGTLEYCSPEVLQGNPYEGPELEMWSLGVLLYTLLFSENPFCGVEEILNAKLRIPFPLSLELKGMLCGLLQPDPRLRMTLDELLLQSWVSQHISLAEYSWSEVICSAQSYCSPQLQQSSPQPHIKGLFPVQHDEIPTEDEEDNEDDRLSMLLRWSTRNATAAFISSQLWRRHLPTVCIGCRLLCHPTSHEPLQPAHNNQGLDLLSGQSESDLDLSLHSLEQMGFTETQAEHVCAVFSQFRGSTGKHALSTITALFVLGLNAASMLKVFEKCPELYTVREAQLQQRINNLRKLGFVEGEIKISIDQSAVEKMSGLQWCQTCLSGSLQRVVVHYPQILTVPAKKIRNRVAFLHEKCLFTMQQVTGILRDSPAIVMENIDHLEYKFQYVYFRMGVKQAEMVKSKLFRLTLDEVRNRHCFLERRGLYETPDKNGQTMIINPKLDSVLNCDEDTFLKVAKASAEEYDVFKRLVEREWQQQEQQLGSFGADSGDEEEEEEGDDEEQEEETGGRDGYRKRKKRR</sequence>
<dbReference type="Pfam" id="PF02536">
    <property type="entry name" value="mTERF"/>
    <property type="match status" value="2"/>
</dbReference>
<keyword evidence="8" id="KW-0809">Transit peptide</keyword>
<comment type="caution">
    <text evidence="14">The sequence shown here is derived from an EMBL/GenBank/DDBJ whole genome shotgun (WGS) entry which is preliminary data.</text>
</comment>
<evidence type="ECO:0000256" key="11">
    <source>
        <dbReference type="PROSITE-ProRule" id="PRU10141"/>
    </source>
</evidence>
<dbReference type="PROSITE" id="PS00108">
    <property type="entry name" value="PROTEIN_KINASE_ST"/>
    <property type="match status" value="1"/>
</dbReference>
<accession>A0A4Z2C159</accession>
<comment type="catalytic activity">
    <reaction evidence="10">
        <text>L-seryl-[protein] + ATP = O-phospho-L-seryl-[protein] + ADP + H(+)</text>
        <dbReference type="Rhea" id="RHEA:17989"/>
        <dbReference type="Rhea" id="RHEA-COMP:9863"/>
        <dbReference type="Rhea" id="RHEA-COMP:11604"/>
        <dbReference type="ChEBI" id="CHEBI:15378"/>
        <dbReference type="ChEBI" id="CHEBI:29999"/>
        <dbReference type="ChEBI" id="CHEBI:30616"/>
        <dbReference type="ChEBI" id="CHEBI:83421"/>
        <dbReference type="ChEBI" id="CHEBI:456216"/>
        <dbReference type="EC" id="2.7.11.1"/>
    </reaction>
</comment>
<dbReference type="FunFam" id="1.10.510.10:FF:000351">
    <property type="entry name" value="PAS domain-containing serine/threonine-protein kinase"/>
    <property type="match status" value="1"/>
</dbReference>
<dbReference type="Pfam" id="PF13426">
    <property type="entry name" value="PAS_9"/>
    <property type="match status" value="2"/>
</dbReference>
<dbReference type="PROSITE" id="PS50011">
    <property type="entry name" value="PROTEIN_KINASE_DOM"/>
    <property type="match status" value="1"/>
</dbReference>
<dbReference type="InterPro" id="IPR003690">
    <property type="entry name" value="MTERF"/>
</dbReference>
<dbReference type="InterPro" id="IPR000719">
    <property type="entry name" value="Prot_kinase_dom"/>
</dbReference>
<dbReference type="PROSITE" id="PS00107">
    <property type="entry name" value="PROTEIN_KINASE_ATP"/>
    <property type="match status" value="1"/>
</dbReference>
<dbReference type="GO" id="GO:0005524">
    <property type="term" value="F:ATP binding"/>
    <property type="evidence" value="ECO:0007669"/>
    <property type="project" value="UniProtKB-UniRule"/>
</dbReference>
<evidence type="ECO:0000256" key="5">
    <source>
        <dbReference type="ARBA" id="ARBA00022741"/>
    </source>
</evidence>
<evidence type="ECO:0000256" key="12">
    <source>
        <dbReference type="SAM" id="MobiDB-lite"/>
    </source>
</evidence>
<dbReference type="Gene3D" id="3.30.200.20">
    <property type="entry name" value="Phosphorylase Kinase, domain 1"/>
    <property type="match status" value="1"/>
</dbReference>
<evidence type="ECO:0000313" key="14">
    <source>
        <dbReference type="EMBL" id="TNM97738.1"/>
    </source>
</evidence>
<dbReference type="GO" id="GO:0003676">
    <property type="term" value="F:nucleic acid binding"/>
    <property type="evidence" value="ECO:0007669"/>
    <property type="project" value="InterPro"/>
</dbReference>
<evidence type="ECO:0000256" key="7">
    <source>
        <dbReference type="ARBA" id="ARBA00022840"/>
    </source>
</evidence>
<evidence type="ECO:0000256" key="2">
    <source>
        <dbReference type="ARBA" id="ARBA00012513"/>
    </source>
</evidence>
<keyword evidence="3" id="KW-0723">Serine/threonine-protein kinase</keyword>
<organism evidence="14 15">
    <name type="scientific">Takifugu bimaculatus</name>
    <dbReference type="NCBI Taxonomy" id="433685"/>
    <lineage>
        <taxon>Eukaryota</taxon>
        <taxon>Metazoa</taxon>
        <taxon>Chordata</taxon>
        <taxon>Craniata</taxon>
        <taxon>Vertebrata</taxon>
        <taxon>Euteleostomi</taxon>
        <taxon>Actinopterygii</taxon>
        <taxon>Neopterygii</taxon>
        <taxon>Teleostei</taxon>
        <taxon>Neoteleostei</taxon>
        <taxon>Acanthomorphata</taxon>
        <taxon>Eupercaria</taxon>
        <taxon>Tetraodontiformes</taxon>
        <taxon>Tetradontoidea</taxon>
        <taxon>Tetraodontidae</taxon>
        <taxon>Takifugu</taxon>
    </lineage>
</organism>
<dbReference type="InterPro" id="IPR000014">
    <property type="entry name" value="PAS"/>
</dbReference>
<evidence type="ECO:0000256" key="6">
    <source>
        <dbReference type="ARBA" id="ARBA00022777"/>
    </source>
</evidence>
<dbReference type="Gene3D" id="1.10.510.10">
    <property type="entry name" value="Transferase(Phosphotransferase) domain 1"/>
    <property type="match status" value="1"/>
</dbReference>
<dbReference type="GO" id="GO:0035556">
    <property type="term" value="P:intracellular signal transduction"/>
    <property type="evidence" value="ECO:0007669"/>
    <property type="project" value="TreeGrafter"/>
</dbReference>
<feature type="region of interest" description="Disordered" evidence="12">
    <location>
        <begin position="1386"/>
        <end position="1428"/>
    </location>
</feature>
<keyword evidence="6" id="KW-0418">Kinase</keyword>
<keyword evidence="7 11" id="KW-0067">ATP-binding</keyword>
<evidence type="ECO:0000256" key="10">
    <source>
        <dbReference type="ARBA" id="ARBA00048679"/>
    </source>
</evidence>
<evidence type="ECO:0000256" key="8">
    <source>
        <dbReference type="ARBA" id="ARBA00022946"/>
    </source>
</evidence>
<keyword evidence="15" id="KW-1185">Reference proteome</keyword>
<evidence type="ECO:0000259" key="13">
    <source>
        <dbReference type="PROSITE" id="PS50011"/>
    </source>
</evidence>
<dbReference type="GO" id="GO:0005634">
    <property type="term" value="C:nucleus"/>
    <property type="evidence" value="ECO:0007669"/>
    <property type="project" value="TreeGrafter"/>
</dbReference>
<dbReference type="PANTHER" id="PTHR24346">
    <property type="entry name" value="MAP/MICROTUBULE AFFINITY-REGULATING KINASE"/>
    <property type="match status" value="1"/>
</dbReference>
<name>A0A4Z2C159_9TELE</name>
<dbReference type="PANTHER" id="PTHR24346:SF51">
    <property type="entry name" value="PAS DOMAIN-CONTAINING SERINE_THREONINE-PROTEIN KINASE"/>
    <property type="match status" value="1"/>
</dbReference>
<dbReference type="Gene3D" id="1.25.70.10">
    <property type="entry name" value="Transcription termination factor 3, mitochondrial"/>
    <property type="match status" value="1"/>
</dbReference>
<dbReference type="InterPro" id="IPR038538">
    <property type="entry name" value="MTERF_sf"/>
</dbReference>
<dbReference type="FunFam" id="3.30.200.20:FF:000346">
    <property type="entry name" value="PAS domain-containing serine/threonine-protein kinase"/>
    <property type="match status" value="1"/>
</dbReference>
<gene>
    <name evidence="14" type="ORF">fugu_013984</name>
</gene>
<dbReference type="SMART" id="SM00220">
    <property type="entry name" value="S_TKc"/>
    <property type="match status" value="1"/>
</dbReference>
<comment type="catalytic activity">
    <reaction evidence="9">
        <text>L-threonyl-[protein] + ATP = O-phospho-L-threonyl-[protein] + ADP + H(+)</text>
        <dbReference type="Rhea" id="RHEA:46608"/>
        <dbReference type="Rhea" id="RHEA-COMP:11060"/>
        <dbReference type="Rhea" id="RHEA-COMP:11605"/>
        <dbReference type="ChEBI" id="CHEBI:15378"/>
        <dbReference type="ChEBI" id="CHEBI:30013"/>
        <dbReference type="ChEBI" id="CHEBI:30616"/>
        <dbReference type="ChEBI" id="CHEBI:61977"/>
        <dbReference type="ChEBI" id="CHEBI:456216"/>
        <dbReference type="EC" id="2.7.11.1"/>
    </reaction>
</comment>
<dbReference type="EC" id="2.7.11.1" evidence="2"/>
<keyword evidence="4" id="KW-0808">Transferase</keyword>
<evidence type="ECO:0000256" key="1">
    <source>
        <dbReference type="ARBA" id="ARBA00007692"/>
    </source>
</evidence>
<dbReference type="InterPro" id="IPR008271">
    <property type="entry name" value="Ser/Thr_kinase_AS"/>
</dbReference>
<dbReference type="Proteomes" id="UP000516260">
    <property type="component" value="Chromosome 15"/>
</dbReference>